<evidence type="ECO:0000313" key="9">
    <source>
        <dbReference type="EMBL" id="MFC1572186.1"/>
    </source>
</evidence>
<evidence type="ECO:0000256" key="3">
    <source>
        <dbReference type="ARBA" id="ARBA00022692"/>
    </source>
</evidence>
<comment type="caution">
    <text evidence="9">The sequence shown here is derived from an EMBL/GenBank/DDBJ whole genome shotgun (WGS) entry which is preliminary data.</text>
</comment>
<evidence type="ECO:0000256" key="8">
    <source>
        <dbReference type="HAMAP-Rule" id="MF_01521"/>
    </source>
</evidence>
<keyword evidence="4 8" id="KW-1133">Transmembrane helix</keyword>
<keyword evidence="1 8" id="KW-0813">Transport</keyword>
<evidence type="ECO:0000256" key="4">
    <source>
        <dbReference type="ARBA" id="ARBA00022989"/>
    </source>
</evidence>
<keyword evidence="5 8" id="KW-0406">Ion transport</keyword>
<evidence type="ECO:0000256" key="1">
    <source>
        <dbReference type="ARBA" id="ARBA00022448"/>
    </source>
</evidence>
<dbReference type="EMBL" id="JBHPKH010000006">
    <property type="protein sequence ID" value="MFC1572186.1"/>
    <property type="molecule type" value="Genomic_DNA"/>
</dbReference>
<evidence type="ECO:0000256" key="2">
    <source>
        <dbReference type="ARBA" id="ARBA00022475"/>
    </source>
</evidence>
<dbReference type="InterPro" id="IPR022929">
    <property type="entry name" value="Put_MntP"/>
</dbReference>
<keyword evidence="2 8" id="KW-1003">Cell membrane</keyword>
<feature type="transmembrane region" description="Helical" evidence="8">
    <location>
        <begin position="39"/>
        <end position="58"/>
    </location>
</feature>
<keyword evidence="7 8" id="KW-0464">Manganese</keyword>
<evidence type="ECO:0000256" key="6">
    <source>
        <dbReference type="ARBA" id="ARBA00023136"/>
    </source>
</evidence>
<feature type="transmembrane region" description="Helical" evidence="8">
    <location>
        <begin position="106"/>
        <end position="124"/>
    </location>
</feature>
<feature type="transmembrane region" description="Helical" evidence="8">
    <location>
        <begin position="130"/>
        <end position="153"/>
    </location>
</feature>
<dbReference type="HAMAP" id="MF_01521">
    <property type="entry name" value="MntP_pump"/>
    <property type="match status" value="1"/>
</dbReference>
<organism evidence="9 10">
    <name type="scientific">Eiseniibacteriota bacterium</name>
    <dbReference type="NCBI Taxonomy" id="2212470"/>
    <lineage>
        <taxon>Bacteria</taxon>
        <taxon>Candidatus Eiseniibacteriota</taxon>
    </lineage>
</organism>
<feature type="transmembrane region" description="Helical" evidence="8">
    <location>
        <begin position="70"/>
        <end position="86"/>
    </location>
</feature>
<dbReference type="Proteomes" id="UP001593833">
    <property type="component" value="Unassembled WGS sequence"/>
</dbReference>
<dbReference type="PANTHER" id="PTHR35529:SF1">
    <property type="entry name" value="MANGANESE EFFLUX PUMP MNTP-RELATED"/>
    <property type="match status" value="1"/>
</dbReference>
<proteinExistence type="inferred from homology"/>
<sequence length="185" mass="19012">MGNLEILLLAIALAMDAFAVSVGAGACGYAKKLPAAARMAVCFGLAQALMPLLGWLAGSEVVRWIEAVDHWVAFGLLAAIGGRMIIEGLRPVDACGPDPSCGSRLLVMSLATSIDAFVAGVSLAMIAVNIVLACVVIGVVTMILSLIGVRLGVVLRAVVGRRMEIVGGLVLIAIGLRILVLHLSS</sequence>
<reference evidence="9 10" key="1">
    <citation type="submission" date="2024-09" db="EMBL/GenBank/DDBJ databases">
        <authorList>
            <person name="D'Angelo T."/>
        </authorList>
    </citation>
    <scope>NUCLEOTIDE SEQUENCE [LARGE SCALE GENOMIC DNA]</scope>
    <source>
        <strain evidence="9">SAG AM-320-E07</strain>
    </source>
</reference>
<comment type="function">
    <text evidence="8">Probably functions as a manganese efflux pump.</text>
</comment>
<gene>
    <name evidence="8" type="primary">mntP</name>
    <name evidence="9" type="ORF">ACFL6M_01180</name>
</gene>
<dbReference type="InterPro" id="IPR003810">
    <property type="entry name" value="Mntp/YtaF"/>
</dbReference>
<keyword evidence="10" id="KW-1185">Reference proteome</keyword>
<accession>A0ABV6YIM0</accession>
<comment type="subcellular location">
    <subcellularLocation>
        <location evidence="8">Cell membrane</location>
        <topology evidence="8">Multi-pass membrane protein</topology>
    </subcellularLocation>
</comment>
<feature type="transmembrane region" description="Helical" evidence="8">
    <location>
        <begin position="6"/>
        <end position="27"/>
    </location>
</feature>
<comment type="similarity">
    <text evidence="8">Belongs to the MntP (TC 9.B.29) family.</text>
</comment>
<dbReference type="Pfam" id="PF02659">
    <property type="entry name" value="Mntp"/>
    <property type="match status" value="1"/>
</dbReference>
<evidence type="ECO:0000256" key="5">
    <source>
        <dbReference type="ARBA" id="ARBA00023065"/>
    </source>
</evidence>
<keyword evidence="3 8" id="KW-0812">Transmembrane</keyword>
<evidence type="ECO:0000256" key="7">
    <source>
        <dbReference type="ARBA" id="ARBA00023211"/>
    </source>
</evidence>
<dbReference type="PANTHER" id="PTHR35529">
    <property type="entry name" value="MANGANESE EFFLUX PUMP MNTP-RELATED"/>
    <property type="match status" value="1"/>
</dbReference>
<evidence type="ECO:0000313" key="10">
    <source>
        <dbReference type="Proteomes" id="UP001593833"/>
    </source>
</evidence>
<feature type="transmembrane region" description="Helical" evidence="8">
    <location>
        <begin position="165"/>
        <end position="184"/>
    </location>
</feature>
<keyword evidence="6 8" id="KW-0472">Membrane</keyword>
<name>A0ABV6YIM0_UNCEI</name>
<protein>
    <recommendedName>
        <fullName evidence="8">Putative manganese efflux pump MntP</fullName>
    </recommendedName>
</protein>